<dbReference type="AlphaFoldDB" id="A0A239BKN9"/>
<sequence length="138" mass="14944">MAIDAIGNALNSTTSELSQSRLGQEDFIKLFLTELTFQDPLEPINNREFLAQMAQFANLEQTRVTNENTENLVTMNATAQSLGLLGRQVEVTTESGESVVGSVSAISFSLSGPVLTIKDSNGNVLPDVRMAQVKLVRV</sequence>
<evidence type="ECO:0000313" key="6">
    <source>
        <dbReference type="Proteomes" id="UP000198407"/>
    </source>
</evidence>
<dbReference type="STRING" id="1215104.GCA_000730585_01073"/>
<dbReference type="GO" id="GO:0044781">
    <property type="term" value="P:bacterial-type flagellum organization"/>
    <property type="evidence" value="ECO:0007669"/>
    <property type="project" value="UniProtKB-KW"/>
</dbReference>
<dbReference type="Proteomes" id="UP000198407">
    <property type="component" value="Unassembled WGS sequence"/>
</dbReference>
<dbReference type="Pfam" id="PF03963">
    <property type="entry name" value="FlgD"/>
    <property type="match status" value="1"/>
</dbReference>
<gene>
    <name evidence="5" type="ORF">SAMN05444352_1039</name>
</gene>
<evidence type="ECO:0000256" key="1">
    <source>
        <dbReference type="ARBA" id="ARBA00010577"/>
    </source>
</evidence>
<comment type="similarity">
    <text evidence="1">Belongs to the FlgD family.</text>
</comment>
<accession>A0A239BKN9</accession>
<evidence type="ECO:0000313" key="5">
    <source>
        <dbReference type="EMBL" id="SNS08149.1"/>
    </source>
</evidence>
<organism evidence="5 6">
    <name type="scientific">Pseudomonas japonica</name>
    <dbReference type="NCBI Taxonomy" id="256466"/>
    <lineage>
        <taxon>Bacteria</taxon>
        <taxon>Pseudomonadati</taxon>
        <taxon>Pseudomonadota</taxon>
        <taxon>Gammaproteobacteria</taxon>
        <taxon>Pseudomonadales</taxon>
        <taxon>Pseudomonadaceae</taxon>
        <taxon>Pseudomonas</taxon>
    </lineage>
</organism>
<keyword evidence="5" id="KW-0969">Cilium</keyword>
<name>A0A239BKN9_9PSED</name>
<evidence type="ECO:0000256" key="2">
    <source>
        <dbReference type="ARBA" id="ARBA00016013"/>
    </source>
</evidence>
<keyword evidence="5" id="KW-0282">Flagellum</keyword>
<keyword evidence="3" id="KW-1005">Bacterial flagellum biogenesis</keyword>
<evidence type="ECO:0000256" key="4">
    <source>
        <dbReference type="ARBA" id="ARBA00024746"/>
    </source>
</evidence>
<dbReference type="InterPro" id="IPR005648">
    <property type="entry name" value="FlgD"/>
</dbReference>
<proteinExistence type="inferred from homology"/>
<dbReference type="EMBL" id="FZOL01000003">
    <property type="protein sequence ID" value="SNS08149.1"/>
    <property type="molecule type" value="Genomic_DNA"/>
</dbReference>
<dbReference type="OrthoDB" id="9785233at2"/>
<dbReference type="RefSeq" id="WP_042128465.1">
    <property type="nucleotide sequence ID" value="NZ_FZOL01000003.1"/>
</dbReference>
<evidence type="ECO:0000256" key="3">
    <source>
        <dbReference type="ARBA" id="ARBA00022795"/>
    </source>
</evidence>
<comment type="function">
    <text evidence="4">Required for flagellar hook formation. May act as a scaffolding protein.</text>
</comment>
<reference evidence="6" key="1">
    <citation type="submission" date="2017-06" db="EMBL/GenBank/DDBJ databases">
        <authorList>
            <person name="Varghese N."/>
            <person name="Submissions S."/>
        </authorList>
    </citation>
    <scope>NUCLEOTIDE SEQUENCE [LARGE SCALE GENOMIC DNA]</scope>
    <source>
        <strain evidence="6">DSM 22348</strain>
    </source>
</reference>
<protein>
    <recommendedName>
        <fullName evidence="2">Basal-body rod modification protein FlgD</fullName>
    </recommendedName>
</protein>
<keyword evidence="5" id="KW-0966">Cell projection</keyword>
<keyword evidence="6" id="KW-1185">Reference proteome</keyword>